<feature type="region of interest" description="Disordered" evidence="2">
    <location>
        <begin position="581"/>
        <end position="606"/>
    </location>
</feature>
<feature type="domain" description="ParB-like N-terminal" evidence="3">
    <location>
        <begin position="3"/>
        <end position="109"/>
    </location>
</feature>
<dbReference type="PANTHER" id="PTHR33375:SF7">
    <property type="entry name" value="CHROMOSOME 2-PARTITIONING PROTEIN PARB-RELATED"/>
    <property type="match status" value="1"/>
</dbReference>
<dbReference type="SMART" id="SM00470">
    <property type="entry name" value="ParB"/>
    <property type="match status" value="1"/>
</dbReference>
<organism evidence="4 5">
    <name type="scientific">Caldovatus aquaticus</name>
    <dbReference type="NCBI Taxonomy" id="2865671"/>
    <lineage>
        <taxon>Bacteria</taxon>
        <taxon>Pseudomonadati</taxon>
        <taxon>Pseudomonadota</taxon>
        <taxon>Alphaproteobacteria</taxon>
        <taxon>Acetobacterales</taxon>
        <taxon>Roseomonadaceae</taxon>
        <taxon>Caldovatus</taxon>
    </lineage>
</organism>
<dbReference type="PANTHER" id="PTHR33375">
    <property type="entry name" value="CHROMOSOME-PARTITIONING PROTEIN PARB-RELATED"/>
    <property type="match status" value="1"/>
</dbReference>
<name>A0ABS7EYZ3_9PROT</name>
<dbReference type="Gene3D" id="1.10.10.2830">
    <property type="match status" value="1"/>
</dbReference>
<feature type="region of interest" description="Disordered" evidence="2">
    <location>
        <begin position="334"/>
        <end position="364"/>
    </location>
</feature>
<dbReference type="InterPro" id="IPR050336">
    <property type="entry name" value="Chromosome_partition/occlusion"/>
</dbReference>
<dbReference type="SUPFAM" id="SSF110849">
    <property type="entry name" value="ParB/Sulfiredoxin"/>
    <property type="match status" value="1"/>
</dbReference>
<comment type="caution">
    <text evidence="4">The sequence shown here is derived from an EMBL/GenBank/DDBJ whole genome shotgun (WGS) entry which is preliminary data.</text>
</comment>
<proteinExistence type="inferred from homology"/>
<evidence type="ECO:0000313" key="5">
    <source>
        <dbReference type="Proteomes" id="UP001519924"/>
    </source>
</evidence>
<dbReference type="RefSeq" id="WP_220115810.1">
    <property type="nucleotide sequence ID" value="NZ_JAHZUY010000003.1"/>
</dbReference>
<dbReference type="Proteomes" id="UP001519924">
    <property type="component" value="Unassembled WGS sequence"/>
</dbReference>
<dbReference type="Pfam" id="PF02195">
    <property type="entry name" value="ParB_N"/>
    <property type="match status" value="1"/>
</dbReference>
<comment type="similarity">
    <text evidence="1">Belongs to the ParB family.</text>
</comment>
<reference evidence="4 5" key="1">
    <citation type="submission" date="2021-08" db="EMBL/GenBank/DDBJ databases">
        <title>Caldovatus sediminis gen. nov., sp. nov., a moderately thermophilic bacterium isolated from a hot spring.</title>
        <authorList>
            <person name="Hu C.-J."/>
            <person name="Li W.-J."/>
            <person name="Xian W.-D."/>
        </authorList>
    </citation>
    <scope>NUCLEOTIDE SEQUENCE [LARGE SCALE GENOMIC DNA]</scope>
    <source>
        <strain evidence="4 5">SYSU G05006</strain>
    </source>
</reference>
<sequence>MIRSIPTLEIEPDPENVRVWGASKEADDQLLASVRALGVLQPLIVRPAPRTMTGEPRLDAENNPILWRVVAGNRRLTAARIAGLQTVPCDVREELAEGEATAIQLAENTVRSDMTPVDVWLAVNRLAKEGWQPEAIGLAFNLTAHRVRQLIQMAQLPEPIVQWIREQGDVPEVRYLRVICQAEPDKVLAVWKQKGPRKGERSAQWWSIAQALEVKRIPYEHAIFEMTEEAKAEAGWARDLFDPADHPGYFHDVIAFRRLQLAAIEAKLATVAKLGVETTTLTDASAHPPGCTWESRPIGAAKSMKKAERGEWVAVGKILWDGRADLALYRKKPTKKAGDGAPATAEAGAGGKVNTRTTGRTDGRDAEAGMLTEKGMHLVEVAKREAVKAGLVGLGSHDLLLIALLLLRHKLGVTTPAMNRLLVGGDGAIDCNSEDRIERINAAAVELLGWAIGQATTNRYAETDVPLALVERIGMGLAVEPRLTLNREGLDQLKRDALEAVRTARSLPGFNTQKELKNHIVRMLGTKEGMVTLTPADLPVLACSAAIRLPYRWQADISAADDGCGKAAGRESCECGWIAGNDEAQNPCADEVDGWENDDEAVDEAA</sequence>
<gene>
    <name evidence="4" type="ORF">K1J50_02265</name>
</gene>
<feature type="compositionally biased region" description="Acidic residues" evidence="2">
    <location>
        <begin position="590"/>
        <end position="606"/>
    </location>
</feature>
<evidence type="ECO:0000259" key="3">
    <source>
        <dbReference type="SMART" id="SM00470"/>
    </source>
</evidence>
<accession>A0ABS7EYZ3</accession>
<protein>
    <submittedName>
        <fullName evidence="4">ParB/RepB/Spo0J family partition protein</fullName>
    </submittedName>
</protein>
<dbReference type="InterPro" id="IPR004437">
    <property type="entry name" value="ParB/RepB/Spo0J"/>
</dbReference>
<dbReference type="NCBIfam" id="TIGR00180">
    <property type="entry name" value="parB_part"/>
    <property type="match status" value="1"/>
</dbReference>
<dbReference type="InterPro" id="IPR036086">
    <property type="entry name" value="ParB/Sulfiredoxin_sf"/>
</dbReference>
<dbReference type="InterPro" id="IPR003115">
    <property type="entry name" value="ParB_N"/>
</dbReference>
<keyword evidence="5" id="KW-1185">Reference proteome</keyword>
<evidence type="ECO:0000256" key="1">
    <source>
        <dbReference type="ARBA" id="ARBA00006295"/>
    </source>
</evidence>
<evidence type="ECO:0000256" key="2">
    <source>
        <dbReference type="SAM" id="MobiDB-lite"/>
    </source>
</evidence>
<evidence type="ECO:0000313" key="4">
    <source>
        <dbReference type="EMBL" id="MBW8268303.1"/>
    </source>
</evidence>
<dbReference type="Gene3D" id="3.90.1530.30">
    <property type="match status" value="1"/>
</dbReference>
<dbReference type="EMBL" id="JAHZUY010000003">
    <property type="protein sequence ID" value="MBW8268303.1"/>
    <property type="molecule type" value="Genomic_DNA"/>
</dbReference>
<dbReference type="SUPFAM" id="SSF109709">
    <property type="entry name" value="KorB DNA-binding domain-like"/>
    <property type="match status" value="1"/>
</dbReference>